<organism evidence="1 2">
    <name type="scientific">Colletotrichum destructivum</name>
    <dbReference type="NCBI Taxonomy" id="34406"/>
    <lineage>
        <taxon>Eukaryota</taxon>
        <taxon>Fungi</taxon>
        <taxon>Dikarya</taxon>
        <taxon>Ascomycota</taxon>
        <taxon>Pezizomycotina</taxon>
        <taxon>Sordariomycetes</taxon>
        <taxon>Hypocreomycetidae</taxon>
        <taxon>Glomerellales</taxon>
        <taxon>Glomerellaceae</taxon>
        <taxon>Colletotrichum</taxon>
        <taxon>Colletotrichum destructivum species complex</taxon>
    </lineage>
</organism>
<dbReference type="GeneID" id="87936889"/>
<dbReference type="RefSeq" id="XP_062772596.1">
    <property type="nucleotide sequence ID" value="XM_062916545.1"/>
</dbReference>
<keyword evidence="2" id="KW-1185">Reference proteome</keyword>
<sequence>MIATTKLEIPPLDIVTAPFLQPGMVQMGGRGWSETWLRTSPKRHVSRSGRHERMRLHGRHDLGLSMRCLIGNDNQYKYRPTMLPETTFLSWIITNKQHDYDTEKQTLKTKPP</sequence>
<dbReference type="AlphaFoldDB" id="A0AAX4HW19"/>
<accession>A0AAX4HW19</accession>
<protein>
    <submittedName>
        <fullName evidence="1">Uncharacterized protein</fullName>
    </submittedName>
</protein>
<dbReference type="Proteomes" id="UP001322277">
    <property type="component" value="Chromosome 1"/>
</dbReference>
<gene>
    <name evidence="1" type="ORF">CDEST_00386</name>
</gene>
<proteinExistence type="predicted"/>
<evidence type="ECO:0000313" key="2">
    <source>
        <dbReference type="Proteomes" id="UP001322277"/>
    </source>
</evidence>
<dbReference type="KEGG" id="cdet:87936889"/>
<evidence type="ECO:0000313" key="1">
    <source>
        <dbReference type="EMBL" id="WQF75372.1"/>
    </source>
</evidence>
<name>A0AAX4HW19_9PEZI</name>
<dbReference type="EMBL" id="CP137305">
    <property type="protein sequence ID" value="WQF75372.1"/>
    <property type="molecule type" value="Genomic_DNA"/>
</dbReference>
<reference evidence="2" key="1">
    <citation type="journal article" date="2023" name="bioRxiv">
        <title>Complete genome of the Medicago anthracnose fungus, Colletotrichum destructivum, reveals a mini-chromosome-like region within a core chromosome.</title>
        <authorList>
            <person name="Lapalu N."/>
            <person name="Simon A."/>
            <person name="Lu A."/>
            <person name="Plaumann P.-L."/>
            <person name="Amselem J."/>
            <person name="Pigne S."/>
            <person name="Auger A."/>
            <person name="Koch C."/>
            <person name="Dallery J.-F."/>
            <person name="O'Connell R.J."/>
        </authorList>
    </citation>
    <scope>NUCLEOTIDE SEQUENCE [LARGE SCALE GENOMIC DNA]</scope>
    <source>
        <strain evidence="2">CBS 520.97</strain>
    </source>
</reference>